<evidence type="ECO:0000256" key="2">
    <source>
        <dbReference type="ARBA" id="ARBA00022448"/>
    </source>
</evidence>
<evidence type="ECO:0000313" key="10">
    <source>
        <dbReference type="Proteomes" id="UP001595528"/>
    </source>
</evidence>
<dbReference type="InterPro" id="IPR055348">
    <property type="entry name" value="DctQ"/>
</dbReference>
<name>A0ABV7L2S9_9PROT</name>
<comment type="subcellular location">
    <subcellularLocation>
        <location evidence="7">Cell inner membrane</location>
        <topology evidence="7">Multi-pass membrane protein</topology>
    </subcellularLocation>
    <subcellularLocation>
        <location evidence="1">Cell membrane</location>
        <topology evidence="1">Multi-pass membrane protein</topology>
    </subcellularLocation>
</comment>
<gene>
    <name evidence="9" type="ORF">ACFOGJ_15185</name>
</gene>
<keyword evidence="2 7" id="KW-0813">Transport</keyword>
<feature type="domain" description="Tripartite ATP-independent periplasmic transporters DctQ component" evidence="8">
    <location>
        <begin position="43"/>
        <end position="167"/>
    </location>
</feature>
<evidence type="ECO:0000256" key="5">
    <source>
        <dbReference type="ARBA" id="ARBA00022989"/>
    </source>
</evidence>
<evidence type="ECO:0000256" key="4">
    <source>
        <dbReference type="ARBA" id="ARBA00022692"/>
    </source>
</evidence>
<evidence type="ECO:0000259" key="8">
    <source>
        <dbReference type="Pfam" id="PF04290"/>
    </source>
</evidence>
<keyword evidence="10" id="KW-1185">Reference proteome</keyword>
<keyword evidence="4 7" id="KW-0812">Transmembrane</keyword>
<evidence type="ECO:0000256" key="6">
    <source>
        <dbReference type="ARBA" id="ARBA00023136"/>
    </source>
</evidence>
<evidence type="ECO:0000313" key="9">
    <source>
        <dbReference type="EMBL" id="MFC3228587.1"/>
    </source>
</evidence>
<reference evidence="10" key="1">
    <citation type="journal article" date="2019" name="Int. J. Syst. Evol. Microbiol.">
        <title>The Global Catalogue of Microorganisms (GCM) 10K type strain sequencing project: providing services to taxonomists for standard genome sequencing and annotation.</title>
        <authorList>
            <consortium name="The Broad Institute Genomics Platform"/>
            <consortium name="The Broad Institute Genome Sequencing Center for Infectious Disease"/>
            <person name="Wu L."/>
            <person name="Ma J."/>
        </authorList>
    </citation>
    <scope>NUCLEOTIDE SEQUENCE [LARGE SCALE GENOMIC DNA]</scope>
    <source>
        <strain evidence="10">KCTC 42964</strain>
    </source>
</reference>
<dbReference type="Proteomes" id="UP001595528">
    <property type="component" value="Unassembled WGS sequence"/>
</dbReference>
<comment type="function">
    <text evidence="7">Part of the tripartite ATP-independent periplasmic (TRAP) transport system.</text>
</comment>
<comment type="similarity">
    <text evidence="7">Belongs to the TRAP transporter small permease family.</text>
</comment>
<dbReference type="EMBL" id="JBHRTR010000028">
    <property type="protein sequence ID" value="MFC3228587.1"/>
    <property type="molecule type" value="Genomic_DNA"/>
</dbReference>
<evidence type="ECO:0000256" key="7">
    <source>
        <dbReference type="RuleBase" id="RU369079"/>
    </source>
</evidence>
<dbReference type="RefSeq" id="WP_379901858.1">
    <property type="nucleotide sequence ID" value="NZ_JBHRTR010000028.1"/>
</dbReference>
<feature type="transmembrane region" description="Helical" evidence="7">
    <location>
        <begin position="145"/>
        <end position="169"/>
    </location>
</feature>
<evidence type="ECO:0000256" key="1">
    <source>
        <dbReference type="ARBA" id="ARBA00004651"/>
    </source>
</evidence>
<proteinExistence type="inferred from homology"/>
<keyword evidence="5 7" id="KW-1133">Transmembrane helix</keyword>
<keyword evidence="7" id="KW-0997">Cell inner membrane</keyword>
<sequence length="187" mass="19433">MTPPRNADSPAAGPPGLRLYTATVTAARLLSWLAVLVLLAASLAISLDVTLRYLFASPIHGLEDIVALIVTIAVAACFPAAFALRTNITVRMLGKALGPAAAMRLELFGQTVGFVFILLVAWQLVVHVGDMAGRVTFILGLPVQWAWQVAAGLAIIAAAVQAVVVFVHLTAAVTGRPLPAAAALHGE</sequence>
<keyword evidence="3" id="KW-1003">Cell membrane</keyword>
<accession>A0ABV7L2S9</accession>
<comment type="subunit">
    <text evidence="7">The complex comprises the extracytoplasmic solute receptor protein and the two transmembrane proteins.</text>
</comment>
<evidence type="ECO:0000256" key="3">
    <source>
        <dbReference type="ARBA" id="ARBA00022475"/>
    </source>
</evidence>
<keyword evidence="6 7" id="KW-0472">Membrane</keyword>
<organism evidence="9 10">
    <name type="scientific">Marinibaculum pumilum</name>
    <dbReference type="NCBI Taxonomy" id="1766165"/>
    <lineage>
        <taxon>Bacteria</taxon>
        <taxon>Pseudomonadati</taxon>
        <taxon>Pseudomonadota</taxon>
        <taxon>Alphaproteobacteria</taxon>
        <taxon>Rhodospirillales</taxon>
        <taxon>Rhodospirillaceae</taxon>
        <taxon>Marinibaculum</taxon>
    </lineage>
</organism>
<feature type="transmembrane region" description="Helical" evidence="7">
    <location>
        <begin position="26"/>
        <end position="45"/>
    </location>
</feature>
<protein>
    <recommendedName>
        <fullName evidence="7">TRAP transporter small permease protein</fullName>
    </recommendedName>
</protein>
<dbReference type="Pfam" id="PF04290">
    <property type="entry name" value="DctQ"/>
    <property type="match status" value="1"/>
</dbReference>
<feature type="transmembrane region" description="Helical" evidence="7">
    <location>
        <begin position="65"/>
        <end position="84"/>
    </location>
</feature>
<comment type="caution">
    <text evidence="9">The sequence shown here is derived from an EMBL/GenBank/DDBJ whole genome shotgun (WGS) entry which is preliminary data.</text>
</comment>
<feature type="transmembrane region" description="Helical" evidence="7">
    <location>
        <begin position="105"/>
        <end position="125"/>
    </location>
</feature>